<sequence length="92" mass="10076">MKLTIDTDKVADAAQWALHAIPGNPPAPVLAGMRLVADDNTLLLSSFDYYRSARAREAVPQRQPSRVRSGWDVQELGSVCLPAPVRQLVAHQ</sequence>
<name>A0A8I0TWJ8_9ACTN</name>
<comment type="caution">
    <text evidence="2">The sequence shown here is derived from an EMBL/GenBank/DDBJ whole genome shotgun (WGS) entry which is preliminary data.</text>
</comment>
<reference evidence="2 3" key="1">
    <citation type="submission" date="2020-10" db="EMBL/GenBank/DDBJ databases">
        <title>Sequencing the genomes of 1000 actinobacteria strains.</title>
        <authorList>
            <person name="Klenk H.-P."/>
        </authorList>
    </citation>
    <scope>NUCLEOTIDE SEQUENCE [LARGE SCALE GENOMIC DNA]</scope>
    <source>
        <strain evidence="2 3">DSM 41803</strain>
    </source>
</reference>
<gene>
    <name evidence="2" type="ORF">H4687_009028</name>
</gene>
<dbReference type="Pfam" id="PF00712">
    <property type="entry name" value="DNA_pol3_beta"/>
    <property type="match status" value="1"/>
</dbReference>
<dbReference type="Proteomes" id="UP000629287">
    <property type="component" value="Unassembled WGS sequence"/>
</dbReference>
<feature type="domain" description="DNA polymerase III beta sliding clamp N-terminal" evidence="1">
    <location>
        <begin position="1"/>
        <end position="60"/>
    </location>
</feature>
<keyword evidence="2" id="KW-0548">Nucleotidyltransferase</keyword>
<dbReference type="GO" id="GO:0009360">
    <property type="term" value="C:DNA polymerase III complex"/>
    <property type="evidence" value="ECO:0007669"/>
    <property type="project" value="InterPro"/>
</dbReference>
<evidence type="ECO:0000313" key="2">
    <source>
        <dbReference type="EMBL" id="MBE1602899.1"/>
    </source>
</evidence>
<accession>A0A8I0TWJ8</accession>
<evidence type="ECO:0000313" key="3">
    <source>
        <dbReference type="Proteomes" id="UP000629287"/>
    </source>
</evidence>
<dbReference type="SUPFAM" id="SSF55979">
    <property type="entry name" value="DNA clamp"/>
    <property type="match status" value="1"/>
</dbReference>
<dbReference type="OrthoDB" id="468978at2"/>
<dbReference type="GO" id="GO:0003887">
    <property type="term" value="F:DNA-directed DNA polymerase activity"/>
    <property type="evidence" value="ECO:0007669"/>
    <property type="project" value="UniProtKB-EC"/>
</dbReference>
<dbReference type="Gene3D" id="3.10.150.10">
    <property type="entry name" value="DNA Polymerase III, subunit A, domain 2"/>
    <property type="match status" value="1"/>
</dbReference>
<keyword evidence="2" id="KW-0808">Transferase</keyword>
<dbReference type="InterPro" id="IPR022634">
    <property type="entry name" value="DNA_polIII_beta_N"/>
</dbReference>
<proteinExistence type="predicted"/>
<dbReference type="GO" id="GO:0008408">
    <property type="term" value="F:3'-5' exonuclease activity"/>
    <property type="evidence" value="ECO:0007669"/>
    <property type="project" value="InterPro"/>
</dbReference>
<keyword evidence="3" id="KW-1185">Reference proteome</keyword>
<dbReference type="EMBL" id="JADBGF010000001">
    <property type="protein sequence ID" value="MBE1602899.1"/>
    <property type="molecule type" value="Genomic_DNA"/>
</dbReference>
<dbReference type="GeneID" id="86833425"/>
<organism evidence="2 3">
    <name type="scientific">Streptomyces stelliscabiei</name>
    <dbReference type="NCBI Taxonomy" id="146820"/>
    <lineage>
        <taxon>Bacteria</taxon>
        <taxon>Bacillati</taxon>
        <taxon>Actinomycetota</taxon>
        <taxon>Actinomycetes</taxon>
        <taxon>Kitasatosporales</taxon>
        <taxon>Streptomycetaceae</taxon>
        <taxon>Streptomyces</taxon>
    </lineage>
</organism>
<protein>
    <submittedName>
        <fullName evidence="2">DNA polymerase-3 subunit beta</fullName>
        <ecNumber evidence="2">2.7.7.7</ecNumber>
    </submittedName>
</protein>
<dbReference type="RefSeq" id="WP_050399376.1">
    <property type="nucleotide sequence ID" value="NZ_JADBGF010000001.1"/>
</dbReference>
<dbReference type="GO" id="GO:0006260">
    <property type="term" value="P:DNA replication"/>
    <property type="evidence" value="ECO:0007669"/>
    <property type="project" value="InterPro"/>
</dbReference>
<dbReference type="InterPro" id="IPR046938">
    <property type="entry name" value="DNA_clamp_sf"/>
</dbReference>
<dbReference type="EC" id="2.7.7.7" evidence="2"/>
<dbReference type="GO" id="GO:0003677">
    <property type="term" value="F:DNA binding"/>
    <property type="evidence" value="ECO:0007669"/>
    <property type="project" value="InterPro"/>
</dbReference>
<dbReference type="AlphaFoldDB" id="A0A8I0TWJ8"/>
<evidence type="ECO:0000259" key="1">
    <source>
        <dbReference type="Pfam" id="PF00712"/>
    </source>
</evidence>